<dbReference type="EMBL" id="MFSQ01000137">
    <property type="protein sequence ID" value="OGI37827.1"/>
    <property type="molecule type" value="Genomic_DNA"/>
</dbReference>
<organism evidence="2 3">
    <name type="scientific">Candidatus Muproteobacteria bacterium RBG_16_62_13</name>
    <dbReference type="NCBI Taxonomy" id="1817756"/>
    <lineage>
        <taxon>Bacteria</taxon>
        <taxon>Pseudomonadati</taxon>
        <taxon>Pseudomonadota</taxon>
        <taxon>Candidatus Muproteobacteria</taxon>
    </lineage>
</organism>
<gene>
    <name evidence="2" type="ORF">A2140_09825</name>
</gene>
<protein>
    <submittedName>
        <fullName evidence="2">Uncharacterized protein</fullName>
    </submittedName>
</protein>
<reference evidence="2 3" key="1">
    <citation type="journal article" date="2016" name="Nat. Commun.">
        <title>Thousands of microbial genomes shed light on interconnected biogeochemical processes in an aquifer system.</title>
        <authorList>
            <person name="Anantharaman K."/>
            <person name="Brown C.T."/>
            <person name="Hug L.A."/>
            <person name="Sharon I."/>
            <person name="Castelle C.J."/>
            <person name="Probst A.J."/>
            <person name="Thomas B.C."/>
            <person name="Singh A."/>
            <person name="Wilkins M.J."/>
            <person name="Karaoz U."/>
            <person name="Brodie E.L."/>
            <person name="Williams K.H."/>
            <person name="Hubbard S.S."/>
            <person name="Banfield J.F."/>
        </authorList>
    </citation>
    <scope>NUCLEOTIDE SEQUENCE [LARGE SCALE GENOMIC DNA]</scope>
</reference>
<dbReference type="Proteomes" id="UP000178379">
    <property type="component" value="Unassembled WGS sequence"/>
</dbReference>
<proteinExistence type="predicted"/>
<evidence type="ECO:0000313" key="3">
    <source>
        <dbReference type="Proteomes" id="UP000178379"/>
    </source>
</evidence>
<accession>A0A1F6SY04</accession>
<name>A0A1F6SY04_9PROT</name>
<keyword evidence="1" id="KW-0472">Membrane</keyword>
<evidence type="ECO:0000256" key="1">
    <source>
        <dbReference type="SAM" id="Phobius"/>
    </source>
</evidence>
<keyword evidence="1" id="KW-0812">Transmembrane</keyword>
<comment type="caution">
    <text evidence="2">The sequence shown here is derived from an EMBL/GenBank/DDBJ whole genome shotgun (WGS) entry which is preliminary data.</text>
</comment>
<evidence type="ECO:0000313" key="2">
    <source>
        <dbReference type="EMBL" id="OGI37827.1"/>
    </source>
</evidence>
<keyword evidence="1" id="KW-1133">Transmembrane helix</keyword>
<feature type="transmembrane region" description="Helical" evidence="1">
    <location>
        <begin position="70"/>
        <end position="88"/>
    </location>
</feature>
<feature type="transmembrane region" description="Helical" evidence="1">
    <location>
        <begin position="33"/>
        <end position="55"/>
    </location>
</feature>
<dbReference type="AlphaFoldDB" id="A0A1F6SY04"/>
<sequence>MPAGGRPERSDHPLAKAVFSSVYRSRGQRGWRLMACILLIAKHTLRGLVFSWPLYLMTAIGFYTEPPLNWLLWTLGVPGIAISIHILSRGIREGYRTRVADRLLNRANLFQFLRNSRPD</sequence>